<dbReference type="PANTHER" id="PTHR30212">
    <property type="entry name" value="PROTEIN YIIM"/>
    <property type="match status" value="1"/>
</dbReference>
<dbReference type="STRING" id="1081102.A0A167Q7C3"/>
<dbReference type="PROSITE" id="PS00197">
    <property type="entry name" value="2FE2S_FER_1"/>
    <property type="match status" value="1"/>
</dbReference>
<feature type="domain" description="MOSC" evidence="4">
    <location>
        <begin position="67"/>
        <end position="212"/>
    </location>
</feature>
<dbReference type="PROSITE" id="PS51384">
    <property type="entry name" value="FAD_FR"/>
    <property type="match status" value="1"/>
</dbReference>
<dbReference type="InterPro" id="IPR017927">
    <property type="entry name" value="FAD-bd_FR_type"/>
</dbReference>
<dbReference type="Gene3D" id="2.40.33.20">
    <property type="entry name" value="PK beta-barrel domain-like"/>
    <property type="match status" value="1"/>
</dbReference>
<dbReference type="CDD" id="cd06185">
    <property type="entry name" value="PDR_like"/>
    <property type="match status" value="1"/>
</dbReference>
<sequence>MGALHADTSSSPDAAQGEKSLSGIAVRSALSVVDLDAPITSDVVLEVRSGKLKPLEGLKILSGIDKGLCTGPVPVASLGIVGDEHDYVFHGGVDKAIHGYCATHYDAWKREFPAAADRFRPGGFGENLVFARFNERNLCIGDTFVVGADADADGDHGLLLEISLPRQPCFKLNHRFGLKDFAPVTHQTSRTGWYYRVLRPGSVQAGDTVRLVRRPHPDWPLSRVQEYLHRRKEDMARVAELAAIEQFGDECKKAFRTRLEKYATRVRKAERAAAASAAAAAASTASAAIATNDRPWWRSFRVVSKRNETPRITAFVLEAVEPTPADDLEPLGHVRLRLPVDGRSGRDEEAVGDHPPLVRAYSVVGGDRNRFEIGVSYDADTDTNAASPTVPRGGARYLHEAVAVGSVVQAGRFAPGIPFDIGGASHHAYVAGGVGITACLAQVEVLHTIHYSCVLHYAVRSAAEVAFAARLQPLRNDGTVVVYDASKGERLDLDAVVRSLPWNARLSVCGPPRMMDAARRAVRAAAAAAAENKNNNSSSSSSNLTEADVHFEAFSGDITDGGDPFTVVVANRSSDDTPSEPVQLAVGADETLLEVLQRQFGVAAVPSSCEAGNCATCKVTVRSGRIVHRGAALTAAEQAAGDAMLACVSRGQGRIVIEV</sequence>
<keyword evidence="2" id="KW-0411">Iron-sulfur</keyword>
<dbReference type="SUPFAM" id="SSF63380">
    <property type="entry name" value="Riboflavin synthase domain-like"/>
    <property type="match status" value="1"/>
</dbReference>
<dbReference type="Pfam" id="PF03475">
    <property type="entry name" value="YiiM_3-alpha"/>
    <property type="match status" value="1"/>
</dbReference>
<reference evidence="6 7" key="1">
    <citation type="journal article" date="2016" name="Genome Biol. Evol.">
        <title>Divergent and convergent evolution of fungal pathogenicity.</title>
        <authorList>
            <person name="Shang Y."/>
            <person name="Xiao G."/>
            <person name="Zheng P."/>
            <person name="Cen K."/>
            <person name="Zhan S."/>
            <person name="Wang C."/>
        </authorList>
    </citation>
    <scope>NUCLEOTIDE SEQUENCE [LARGE SCALE GENOMIC DNA]</scope>
    <source>
        <strain evidence="6 7">RCEF 264</strain>
    </source>
</reference>
<feature type="domain" description="FAD-binding FR-type" evidence="5">
    <location>
        <begin position="295"/>
        <end position="422"/>
    </location>
</feature>
<dbReference type="SUPFAM" id="SSF52343">
    <property type="entry name" value="Ferredoxin reductase-like, C-terminal NADP-linked domain"/>
    <property type="match status" value="1"/>
</dbReference>
<dbReference type="InterPro" id="IPR039261">
    <property type="entry name" value="FNR_nucleotide-bd"/>
</dbReference>
<dbReference type="Gene3D" id="3.40.50.80">
    <property type="entry name" value="Nucleotide-binding domain of ferredoxin-NADP reductase (FNR) module"/>
    <property type="match status" value="1"/>
</dbReference>
<dbReference type="PRINTS" id="PR00409">
    <property type="entry name" value="PHDIOXRDTASE"/>
</dbReference>
<evidence type="ECO:0000259" key="4">
    <source>
        <dbReference type="PROSITE" id="PS51340"/>
    </source>
</evidence>
<evidence type="ECO:0000259" key="3">
    <source>
        <dbReference type="PROSITE" id="PS51085"/>
    </source>
</evidence>
<dbReference type="CDD" id="cd00207">
    <property type="entry name" value="fer2"/>
    <property type="match status" value="1"/>
</dbReference>
<name>A0A167Q7C3_9HYPO</name>
<dbReference type="InterPro" id="IPR006058">
    <property type="entry name" value="2Fe2S_fd_BS"/>
</dbReference>
<dbReference type="InterPro" id="IPR017938">
    <property type="entry name" value="Riboflavin_synthase-like_b-brl"/>
</dbReference>
<dbReference type="PROSITE" id="PS51340">
    <property type="entry name" value="MOSC"/>
    <property type="match status" value="1"/>
</dbReference>
<dbReference type="InterPro" id="IPR036010">
    <property type="entry name" value="2Fe-2S_ferredoxin-like_sf"/>
</dbReference>
<dbReference type="Proteomes" id="UP000076874">
    <property type="component" value="Unassembled WGS sequence"/>
</dbReference>
<dbReference type="Pfam" id="PF00111">
    <property type="entry name" value="Fer2"/>
    <property type="match status" value="1"/>
</dbReference>
<feature type="domain" description="2Fe-2S ferredoxin-type" evidence="3">
    <location>
        <begin position="565"/>
        <end position="659"/>
    </location>
</feature>
<dbReference type="GO" id="GO:0030170">
    <property type="term" value="F:pyridoxal phosphate binding"/>
    <property type="evidence" value="ECO:0007669"/>
    <property type="project" value="InterPro"/>
</dbReference>
<dbReference type="GO" id="GO:0030151">
    <property type="term" value="F:molybdenum ion binding"/>
    <property type="evidence" value="ECO:0007669"/>
    <property type="project" value="InterPro"/>
</dbReference>
<evidence type="ECO:0000256" key="1">
    <source>
        <dbReference type="ARBA" id="ARBA00022714"/>
    </source>
</evidence>
<keyword evidence="1" id="KW-0408">Iron</keyword>
<dbReference type="SUPFAM" id="SSF54292">
    <property type="entry name" value="2Fe-2S ferredoxin-like"/>
    <property type="match status" value="1"/>
</dbReference>
<keyword evidence="1" id="KW-0001">2Fe-2S</keyword>
<dbReference type="Pfam" id="PF03473">
    <property type="entry name" value="MOSC"/>
    <property type="match status" value="1"/>
</dbReference>
<dbReference type="AlphaFoldDB" id="A0A167Q7C3"/>
<keyword evidence="7" id="KW-1185">Reference proteome</keyword>
<dbReference type="GO" id="GO:0051537">
    <property type="term" value="F:2 iron, 2 sulfur cluster binding"/>
    <property type="evidence" value="ECO:0007669"/>
    <property type="project" value="UniProtKB-KW"/>
</dbReference>
<protein>
    <submittedName>
        <fullName evidence="6">Molybdenum cofactor sulfurase protein</fullName>
    </submittedName>
</protein>
<dbReference type="InterPro" id="IPR012675">
    <property type="entry name" value="Beta-grasp_dom_sf"/>
</dbReference>
<comment type="caution">
    <text evidence="6">The sequence shown here is derived from an EMBL/GenBank/DDBJ whole genome shotgun (WGS) entry which is preliminary data.</text>
</comment>
<dbReference type="PROSITE" id="PS51085">
    <property type="entry name" value="2FE2S_FER_2"/>
    <property type="match status" value="1"/>
</dbReference>
<dbReference type="SUPFAM" id="SSF50800">
    <property type="entry name" value="PK beta-barrel domain-like"/>
    <property type="match status" value="1"/>
</dbReference>
<dbReference type="Gene3D" id="2.40.30.10">
    <property type="entry name" value="Translation factors"/>
    <property type="match status" value="1"/>
</dbReference>
<evidence type="ECO:0000313" key="6">
    <source>
        <dbReference type="EMBL" id="OAA57367.1"/>
    </source>
</evidence>
<keyword evidence="1" id="KW-0479">Metal-binding</keyword>
<dbReference type="InterPro" id="IPR052353">
    <property type="entry name" value="Benzoxazolinone_Detox_Enz"/>
</dbReference>
<gene>
    <name evidence="6" type="ORF">SPI_07026</name>
</gene>
<evidence type="ECO:0000256" key="2">
    <source>
        <dbReference type="ARBA" id="ARBA00023014"/>
    </source>
</evidence>
<dbReference type="InterPro" id="IPR001041">
    <property type="entry name" value="2Fe-2S_ferredoxin-type"/>
</dbReference>
<dbReference type="GO" id="GO:0016491">
    <property type="term" value="F:oxidoreductase activity"/>
    <property type="evidence" value="ECO:0007669"/>
    <property type="project" value="InterPro"/>
</dbReference>
<proteinExistence type="predicted"/>
<evidence type="ECO:0000313" key="7">
    <source>
        <dbReference type="Proteomes" id="UP000076874"/>
    </source>
</evidence>
<evidence type="ECO:0000259" key="5">
    <source>
        <dbReference type="PROSITE" id="PS51384"/>
    </source>
</evidence>
<accession>A0A167Q7C3</accession>
<dbReference type="InterPro" id="IPR005302">
    <property type="entry name" value="MoCF_Sase_C"/>
</dbReference>
<dbReference type="InterPro" id="IPR005163">
    <property type="entry name" value="Tri_helical_YiiM-like"/>
</dbReference>
<organism evidence="6 7">
    <name type="scientific">Niveomyces insectorum RCEF 264</name>
    <dbReference type="NCBI Taxonomy" id="1081102"/>
    <lineage>
        <taxon>Eukaryota</taxon>
        <taxon>Fungi</taxon>
        <taxon>Dikarya</taxon>
        <taxon>Ascomycota</taxon>
        <taxon>Pezizomycotina</taxon>
        <taxon>Sordariomycetes</taxon>
        <taxon>Hypocreomycetidae</taxon>
        <taxon>Hypocreales</taxon>
        <taxon>Cordycipitaceae</taxon>
        <taxon>Niveomyces</taxon>
    </lineage>
</organism>
<dbReference type="Gene3D" id="3.10.20.30">
    <property type="match status" value="1"/>
</dbReference>
<dbReference type="InterPro" id="IPR011037">
    <property type="entry name" value="Pyrv_Knase-like_insert_dom_sf"/>
</dbReference>
<dbReference type="OrthoDB" id="5390at2759"/>
<dbReference type="PANTHER" id="PTHR30212:SF2">
    <property type="entry name" value="PROTEIN YIIM"/>
    <property type="match status" value="1"/>
</dbReference>
<dbReference type="EMBL" id="AZHD01000014">
    <property type="protein sequence ID" value="OAA57367.1"/>
    <property type="molecule type" value="Genomic_DNA"/>
</dbReference>